<evidence type="ECO:0000313" key="1">
    <source>
        <dbReference type="EMBL" id="WAL69352.1"/>
    </source>
</evidence>
<proteinExistence type="predicted"/>
<keyword evidence="2" id="KW-1185">Reference proteome</keyword>
<reference evidence="1" key="1">
    <citation type="submission" date="2022-11" db="EMBL/GenBank/DDBJ databases">
        <authorList>
            <person name="Mo P."/>
        </authorList>
    </citation>
    <scope>NUCLEOTIDE SEQUENCE</scope>
    <source>
        <strain evidence="1">HUAS 11-8</strain>
    </source>
</reference>
<dbReference type="RefSeq" id="WP_186382744.1">
    <property type="nucleotide sequence ID" value="NZ_CP113836.1"/>
</dbReference>
<accession>A0ABY7BDL5</accession>
<evidence type="ECO:0008006" key="3">
    <source>
        <dbReference type="Google" id="ProtNLM"/>
    </source>
</evidence>
<dbReference type="Proteomes" id="UP001163203">
    <property type="component" value="Chromosome"/>
</dbReference>
<organism evidence="1 2">
    <name type="scientific">Amycolatopsis cynarae</name>
    <dbReference type="NCBI Taxonomy" id="2995223"/>
    <lineage>
        <taxon>Bacteria</taxon>
        <taxon>Bacillati</taxon>
        <taxon>Actinomycetota</taxon>
        <taxon>Actinomycetes</taxon>
        <taxon>Pseudonocardiales</taxon>
        <taxon>Pseudonocardiaceae</taxon>
        <taxon>Amycolatopsis</taxon>
    </lineage>
</organism>
<name>A0ABY7BDL5_9PSEU</name>
<evidence type="ECO:0000313" key="2">
    <source>
        <dbReference type="Proteomes" id="UP001163203"/>
    </source>
</evidence>
<dbReference type="EMBL" id="CP113836">
    <property type="protein sequence ID" value="WAL69352.1"/>
    <property type="molecule type" value="Genomic_DNA"/>
</dbReference>
<protein>
    <recommendedName>
        <fullName evidence="3">Zf-HC2 domain-containing protein</fullName>
    </recommendedName>
</protein>
<gene>
    <name evidence="1" type="ORF">ORV05_16775</name>
</gene>
<sequence length="53" mass="5978">MSDGLKSPAPDAKAMRDRVEAVLWRWLAGDKLTDHEQLIVDMRLHRGGCATCR</sequence>